<sequence>MIMLVKEDREFSTRVSKMRGDMIVACEDMSFVPELETLSDVTAAAKTSCGALRDAVGGWDWPRMMVLYCQKYGDDDRSFARRLNDLRQEMESAYDEKVNFI</sequence>
<dbReference type="EMBL" id="BKCJ010009416">
    <property type="protein sequence ID" value="GEU86865.1"/>
    <property type="molecule type" value="Genomic_DNA"/>
</dbReference>
<comment type="caution">
    <text evidence="1">The sequence shown here is derived from an EMBL/GenBank/DDBJ whole genome shotgun (WGS) entry which is preliminary data.</text>
</comment>
<protein>
    <submittedName>
        <fullName evidence="1">Uncharacterized protein</fullName>
    </submittedName>
</protein>
<dbReference type="AlphaFoldDB" id="A0A6L2NQK4"/>
<reference evidence="1" key="1">
    <citation type="journal article" date="2019" name="Sci. Rep.">
        <title>Draft genome of Tanacetum cinerariifolium, the natural source of mosquito coil.</title>
        <authorList>
            <person name="Yamashiro T."/>
            <person name="Shiraishi A."/>
            <person name="Satake H."/>
            <person name="Nakayama K."/>
        </authorList>
    </citation>
    <scope>NUCLEOTIDE SEQUENCE</scope>
</reference>
<accession>A0A6L2NQK4</accession>
<name>A0A6L2NQK4_TANCI</name>
<gene>
    <name evidence="1" type="ORF">Tci_058843</name>
</gene>
<proteinExistence type="predicted"/>
<organism evidence="1">
    <name type="scientific">Tanacetum cinerariifolium</name>
    <name type="common">Dalmatian daisy</name>
    <name type="synonym">Chrysanthemum cinerariifolium</name>
    <dbReference type="NCBI Taxonomy" id="118510"/>
    <lineage>
        <taxon>Eukaryota</taxon>
        <taxon>Viridiplantae</taxon>
        <taxon>Streptophyta</taxon>
        <taxon>Embryophyta</taxon>
        <taxon>Tracheophyta</taxon>
        <taxon>Spermatophyta</taxon>
        <taxon>Magnoliopsida</taxon>
        <taxon>eudicotyledons</taxon>
        <taxon>Gunneridae</taxon>
        <taxon>Pentapetalae</taxon>
        <taxon>asterids</taxon>
        <taxon>campanulids</taxon>
        <taxon>Asterales</taxon>
        <taxon>Asteraceae</taxon>
        <taxon>Asteroideae</taxon>
        <taxon>Anthemideae</taxon>
        <taxon>Anthemidinae</taxon>
        <taxon>Tanacetum</taxon>
    </lineage>
</organism>
<evidence type="ECO:0000313" key="1">
    <source>
        <dbReference type="EMBL" id="GEU86865.1"/>
    </source>
</evidence>